<evidence type="ECO:0000313" key="1">
    <source>
        <dbReference type="EMBL" id="TDD41368.1"/>
    </source>
</evidence>
<dbReference type="Gene3D" id="1.10.10.2910">
    <property type="match status" value="1"/>
</dbReference>
<dbReference type="OrthoDB" id="4144896at2"/>
<evidence type="ECO:0000313" key="2">
    <source>
        <dbReference type="Proteomes" id="UP000294947"/>
    </source>
</evidence>
<comment type="caution">
    <text evidence="1">The sequence shown here is derived from an EMBL/GenBank/DDBJ whole genome shotgun (WGS) entry which is preliminary data.</text>
</comment>
<sequence length="148" mass="16593">MDMGEVCRRLSVQRGKPIRLVAYPFAVPGPFGWWGSTPDTDYILYQAETTPAHQQHIIAHELGHLLADHQPDPDEDPLWATMMPDISPEVIRRALRRTSYDTLQEQEAEIAATMLLEAAAVVECVQLPALSPRAGRAQRALGDRLVWL</sequence>
<dbReference type="RefSeq" id="WP_132492229.1">
    <property type="nucleotide sequence ID" value="NZ_SMKW01000059.1"/>
</dbReference>
<reference evidence="1 2" key="1">
    <citation type="submission" date="2019-03" db="EMBL/GenBank/DDBJ databases">
        <title>Draft genome sequences of novel Actinobacteria.</title>
        <authorList>
            <person name="Sahin N."/>
            <person name="Ay H."/>
            <person name="Saygin H."/>
        </authorList>
    </citation>
    <scope>NUCLEOTIDE SEQUENCE [LARGE SCALE GENOMIC DNA]</scope>
    <source>
        <strain evidence="1 2">7K502</strain>
    </source>
</reference>
<name>A0A4R4YA00_9PSEU</name>
<dbReference type="AlphaFoldDB" id="A0A4R4YA00"/>
<protein>
    <submittedName>
        <fullName evidence="1">ImmA/IrrE family metallo-endopeptidase</fullName>
    </submittedName>
</protein>
<organism evidence="1 2">
    <name type="scientific">Saccharopolyspora elongata</name>
    <dbReference type="NCBI Taxonomy" id="2530387"/>
    <lineage>
        <taxon>Bacteria</taxon>
        <taxon>Bacillati</taxon>
        <taxon>Actinomycetota</taxon>
        <taxon>Actinomycetes</taxon>
        <taxon>Pseudonocardiales</taxon>
        <taxon>Pseudonocardiaceae</taxon>
        <taxon>Saccharopolyspora</taxon>
    </lineage>
</organism>
<dbReference type="Proteomes" id="UP000294947">
    <property type="component" value="Unassembled WGS sequence"/>
</dbReference>
<gene>
    <name evidence="1" type="ORF">E1288_32850</name>
</gene>
<proteinExistence type="predicted"/>
<keyword evidence="2" id="KW-1185">Reference proteome</keyword>
<dbReference type="EMBL" id="SMKW01000059">
    <property type="protein sequence ID" value="TDD41368.1"/>
    <property type="molecule type" value="Genomic_DNA"/>
</dbReference>
<dbReference type="CDD" id="cd14279">
    <property type="entry name" value="CUE"/>
    <property type="match status" value="1"/>
</dbReference>
<accession>A0A4R4YA00</accession>